<evidence type="ECO:0000256" key="3">
    <source>
        <dbReference type="ARBA" id="ARBA00031109"/>
    </source>
</evidence>
<evidence type="ECO:0000259" key="7">
    <source>
        <dbReference type="PROSITE" id="PS50980"/>
    </source>
</evidence>
<organism evidence="8 9">
    <name type="scientific">Cordylochernes scorpioides</name>
    <dbReference type="NCBI Taxonomy" id="51811"/>
    <lineage>
        <taxon>Eukaryota</taxon>
        <taxon>Metazoa</taxon>
        <taxon>Ecdysozoa</taxon>
        <taxon>Arthropoda</taxon>
        <taxon>Chelicerata</taxon>
        <taxon>Arachnida</taxon>
        <taxon>Pseudoscorpiones</taxon>
        <taxon>Cheliferoidea</taxon>
        <taxon>Chernetidae</taxon>
        <taxon>Cordylochernes</taxon>
    </lineage>
</organism>
<accession>A0ABY6K6Q9</accession>
<dbReference type="PANTHER" id="PTHR22855">
    <property type="entry name" value="ACETYL, PROPIONYL, PYRUVATE, AND GLUTACONYL CARBOXYLASE-RELATED"/>
    <property type="match status" value="1"/>
</dbReference>
<gene>
    <name evidence="8" type="ORF">LAZ67_3000113</name>
</gene>
<dbReference type="InterPro" id="IPR045190">
    <property type="entry name" value="MCCB/AccD1-like"/>
</dbReference>
<evidence type="ECO:0000256" key="4">
    <source>
        <dbReference type="ARBA" id="ARBA00031237"/>
    </source>
</evidence>
<evidence type="ECO:0000256" key="2">
    <source>
        <dbReference type="ARBA" id="ARBA00026116"/>
    </source>
</evidence>
<comment type="catalytic activity">
    <reaction evidence="6">
        <text>3-methylbut-2-enoyl-CoA + hydrogencarbonate + ATP = 3-methyl-(2E)-glutaconyl-CoA + ADP + phosphate + H(+)</text>
        <dbReference type="Rhea" id="RHEA:13589"/>
        <dbReference type="ChEBI" id="CHEBI:15378"/>
        <dbReference type="ChEBI" id="CHEBI:17544"/>
        <dbReference type="ChEBI" id="CHEBI:30616"/>
        <dbReference type="ChEBI" id="CHEBI:43474"/>
        <dbReference type="ChEBI" id="CHEBI:57344"/>
        <dbReference type="ChEBI" id="CHEBI:57346"/>
        <dbReference type="ChEBI" id="CHEBI:456216"/>
        <dbReference type="EC" id="6.4.1.4"/>
    </reaction>
</comment>
<dbReference type="EC" id="6.4.1.4" evidence="2"/>
<dbReference type="SUPFAM" id="SSF52096">
    <property type="entry name" value="ClpP/crotonase"/>
    <property type="match status" value="2"/>
</dbReference>
<sequence>MFRSVAMLSSHQLYPIKVIENANIDVTTADHRLGLERMAGARHNLQLAITTAHAGGGPRGIQRHTVRNKKLLPRVRLNMIRDPDSLFLELGVLVGLGMDYGHVPAGGLVSYISQVHGHYCLMSCSEATFKGGTLFPISVEKQIRLQQLVHLNLLPGIYLVDSGGAFLPLQAEIFPDRNHGGRMFRNEAILSAKGVPQIAVVCGSSTAGGAYAPAMAEEASIVHRLGTIFLGGPPLVRAATGEVVTEEELGGADLHCRVSGVTDFFAETEEEAFQQCRENMYMLGPPQPRNLYPPTQPVYNNPEQLSALAGKLTISKSDMLAILAHILDGSMFKEFKGKYGHNLLAGFGFLKGQAVGVLANAGPLSKEDAEKGAHHILLCERRGIPLLFLQNSTGQPLTLPDDQGCPGELIKARSKMIAAHSCFPLPKVSLNVGGCFGDDNFTMVTVLSLFTLDFVKLTFDKAQFGL</sequence>
<dbReference type="Gene3D" id="3.90.226.10">
    <property type="entry name" value="2-enoyl-CoA Hydratase, Chain A, domain 1"/>
    <property type="match status" value="2"/>
</dbReference>
<dbReference type="Pfam" id="PF01039">
    <property type="entry name" value="Carboxyl_trans"/>
    <property type="match status" value="1"/>
</dbReference>
<dbReference type="InterPro" id="IPR011762">
    <property type="entry name" value="COA_CT_N"/>
</dbReference>
<proteinExistence type="predicted"/>
<evidence type="ECO:0000313" key="9">
    <source>
        <dbReference type="Proteomes" id="UP001235939"/>
    </source>
</evidence>
<dbReference type="Proteomes" id="UP001235939">
    <property type="component" value="Chromosome 03"/>
</dbReference>
<comment type="pathway">
    <text evidence="1">Amino-acid degradation; L-leucine degradation; (S)-3-hydroxy-3-methylglutaryl-CoA from 3-isovaleryl-CoA: step 2/3.</text>
</comment>
<name>A0ABY6K6Q9_9ARAC</name>
<feature type="domain" description="CoA carboxyltransferase N-terminal" evidence="7">
    <location>
        <begin position="38"/>
        <end position="295"/>
    </location>
</feature>
<evidence type="ECO:0000256" key="5">
    <source>
        <dbReference type="ARBA" id="ARBA00031404"/>
    </source>
</evidence>
<dbReference type="PROSITE" id="PS50980">
    <property type="entry name" value="COA_CT_NTER"/>
    <property type="match status" value="1"/>
</dbReference>
<protein>
    <recommendedName>
        <fullName evidence="2">methylcrotonoyl-CoA carboxylase</fullName>
        <ecNumber evidence="2">6.4.1.4</ecNumber>
    </recommendedName>
    <alternativeName>
        <fullName evidence="5">3-methylcrotonyl-CoA carboxylase 2</fullName>
    </alternativeName>
    <alternativeName>
        <fullName evidence="3">3-methylcrotonyl-CoA carboxylase non-biotin-containing subunit</fullName>
    </alternativeName>
    <alternativeName>
        <fullName evidence="4">3-methylcrotonyl-CoA:carbon dioxide ligase subunit beta</fullName>
    </alternativeName>
</protein>
<reference evidence="8 9" key="1">
    <citation type="submission" date="2022-01" db="EMBL/GenBank/DDBJ databases">
        <title>A chromosomal length assembly of Cordylochernes scorpioides.</title>
        <authorList>
            <person name="Zeh D."/>
            <person name="Zeh J."/>
        </authorList>
    </citation>
    <scope>NUCLEOTIDE SEQUENCE [LARGE SCALE GENOMIC DNA]</scope>
    <source>
        <strain evidence="8">IN4F17</strain>
        <tissue evidence="8">Whole Body</tissue>
    </source>
</reference>
<evidence type="ECO:0000256" key="1">
    <source>
        <dbReference type="ARBA" id="ARBA00025711"/>
    </source>
</evidence>
<dbReference type="InterPro" id="IPR029045">
    <property type="entry name" value="ClpP/crotonase-like_dom_sf"/>
</dbReference>
<evidence type="ECO:0000313" key="8">
    <source>
        <dbReference type="EMBL" id="UYV64270.1"/>
    </source>
</evidence>
<evidence type="ECO:0000256" key="6">
    <source>
        <dbReference type="ARBA" id="ARBA00052347"/>
    </source>
</evidence>
<keyword evidence="9" id="KW-1185">Reference proteome</keyword>
<dbReference type="PANTHER" id="PTHR22855:SF47">
    <property type="entry name" value="METHYLCROTONOYL-COA CARBOXYLASE"/>
    <property type="match status" value="1"/>
</dbReference>
<dbReference type="EMBL" id="CP092865">
    <property type="protein sequence ID" value="UYV64270.1"/>
    <property type="molecule type" value="Genomic_DNA"/>
</dbReference>
<dbReference type="InterPro" id="IPR034733">
    <property type="entry name" value="AcCoA_carboxyl_beta"/>
</dbReference>